<dbReference type="Gene3D" id="3.40.50.300">
    <property type="entry name" value="P-loop containing nucleotide triphosphate hydrolases"/>
    <property type="match status" value="1"/>
</dbReference>
<dbReference type="SUPFAM" id="SSF52540">
    <property type="entry name" value="P-loop containing nucleoside triphosphate hydrolases"/>
    <property type="match status" value="1"/>
</dbReference>
<evidence type="ECO:0008006" key="3">
    <source>
        <dbReference type="Google" id="ProtNLM"/>
    </source>
</evidence>
<evidence type="ECO:0000313" key="1">
    <source>
        <dbReference type="EMBL" id="KHT54951.1"/>
    </source>
</evidence>
<dbReference type="AlphaFoldDB" id="A0A0B3Z913"/>
<evidence type="ECO:0000313" key="2">
    <source>
        <dbReference type="Proteomes" id="UP000031197"/>
    </source>
</evidence>
<dbReference type="OrthoDB" id="7981249at2"/>
<reference evidence="1 2" key="1">
    <citation type="submission" date="2014-12" db="EMBL/GenBank/DDBJ databases">
        <title>Genome sequencing of Alteromonas marina AD001.</title>
        <authorList>
            <person name="Adrian T.G.S."/>
            <person name="Chan K.G."/>
        </authorList>
    </citation>
    <scope>NUCLEOTIDE SEQUENCE [LARGE SCALE GENOMIC DNA]</scope>
    <source>
        <strain evidence="1 2">AD001</strain>
    </source>
</reference>
<organism evidence="1 2">
    <name type="scientific">Alteromonas marina</name>
    <dbReference type="NCBI Taxonomy" id="203795"/>
    <lineage>
        <taxon>Bacteria</taxon>
        <taxon>Pseudomonadati</taxon>
        <taxon>Pseudomonadota</taxon>
        <taxon>Gammaproteobacteria</taxon>
        <taxon>Alteromonadales</taxon>
        <taxon>Alteromonadaceae</taxon>
        <taxon>Alteromonas/Salinimonas group</taxon>
        <taxon>Alteromonas</taxon>
    </lineage>
</organism>
<dbReference type="EMBL" id="JWLW01000010">
    <property type="protein sequence ID" value="KHT54951.1"/>
    <property type="molecule type" value="Genomic_DNA"/>
</dbReference>
<keyword evidence="2" id="KW-1185">Reference proteome</keyword>
<sequence>MKIISTFNKFRPRFNSILGTSDVRWLSHHIPKTAGTSLRASFDEAFGRRQVYDLYNPTLVKDFSNGQRLDIPKRISLIHGHFQPHPNQTELYQNAKRIIWIRDPVARAWSVLKHLISVQKHKKEFLLLKESFGERVHTPDDEILDFFLKKNEFKHLNRPYQNYFKNVPIEDFAFVGVTERFDSDIKKLSELMEVKLKTKTLNAIPSKSVINKDDFKHYLKEEYFLVRNFIDYDSPQ</sequence>
<proteinExistence type="predicted"/>
<name>A0A0B3Z913_9ALTE</name>
<gene>
    <name evidence="1" type="ORF">RJ41_05030</name>
</gene>
<accession>A0A0B3Z913</accession>
<comment type="caution">
    <text evidence="1">The sequence shown here is derived from an EMBL/GenBank/DDBJ whole genome shotgun (WGS) entry which is preliminary data.</text>
</comment>
<dbReference type="RefSeq" id="WP_039217800.1">
    <property type="nucleotide sequence ID" value="NZ_JWLW01000010.1"/>
</dbReference>
<dbReference type="Proteomes" id="UP000031197">
    <property type="component" value="Unassembled WGS sequence"/>
</dbReference>
<protein>
    <recommendedName>
        <fullName evidence="3">Sulfotransferase family protein</fullName>
    </recommendedName>
</protein>
<dbReference type="InterPro" id="IPR027417">
    <property type="entry name" value="P-loop_NTPase"/>
</dbReference>